<dbReference type="PANTHER" id="PTHR31739">
    <property type="entry name" value="ENT-COPALYL DIPHOSPHATE SYNTHASE, CHLOROPLASTIC"/>
    <property type="match status" value="1"/>
</dbReference>
<evidence type="ECO:0000256" key="1">
    <source>
        <dbReference type="ARBA" id="ARBA00006333"/>
    </source>
</evidence>
<dbReference type="Gene3D" id="1.50.10.160">
    <property type="match status" value="1"/>
</dbReference>
<dbReference type="InterPro" id="IPR050148">
    <property type="entry name" value="Terpene_synthase-like"/>
</dbReference>
<dbReference type="InterPro" id="IPR008930">
    <property type="entry name" value="Terpenoid_cyclase/PrenylTrfase"/>
</dbReference>
<gene>
    <name evidence="2" type="ORF">DM02DRAFT_686760</name>
</gene>
<dbReference type="GO" id="GO:0010333">
    <property type="term" value="F:terpene synthase activity"/>
    <property type="evidence" value="ECO:0007669"/>
    <property type="project" value="InterPro"/>
</dbReference>
<evidence type="ECO:0000313" key="3">
    <source>
        <dbReference type="Proteomes" id="UP000244855"/>
    </source>
</evidence>
<dbReference type="Proteomes" id="UP000244855">
    <property type="component" value="Unassembled WGS sequence"/>
</dbReference>
<proteinExistence type="inferred from homology"/>
<protein>
    <submittedName>
        <fullName evidence="2">Aphidicolan-16beta-ol synthase</fullName>
    </submittedName>
</protein>
<accession>A0A2V1DFJ6</accession>
<evidence type="ECO:0000313" key="2">
    <source>
        <dbReference type="EMBL" id="PVH96872.1"/>
    </source>
</evidence>
<keyword evidence="3" id="KW-1185">Reference proteome</keyword>
<sequence>MVIIEDRSTVLHTKARHLVNDVLARFGGDHASSLMSCAVYDTAWLAMIRKPHPNNTSQSSWLFPESFTYILDAQLLDGGWESYGSHSDGILNTAASILAMQLHHDEPAQLHGITAIELSERLDRACKVLQRLLSSWDVKSCVHVGFEILVPKLLRMLEKNGRKFEFNGFRSLMALNKQKLSRFRPEMVYGELRTTPLYSLEAFDGIESEKVKHHKSLGALMASTSSTASYLMGLKTWDDEAEAYLKRVVSIGPGRGSGGVPGAFPTTYFEMTWVVTTLLEAFFTPEQLGRENLAQIAQVLSKALEEEGGILGFSPKVGADADDTAKTILTLSMLGQPVDASALLQRFETEDRFLTYQFERTPSFSANCNVLSALLHLQSLDQYTTSIGKAARFICNWWHDSDRPIPDKWNTTFGYNAMLMVQGLVQLLDRWNQGNLQLLDDDLIFELIPLAIFQALLRCLAKQKPDGMWGNSAEETAYSVIILATAGKLPSAEPLLTKIDESIKSAQKALLHSGLHRQASYIWVGKTSYKSEILSETYILAALNSSTPNPMTGDGIASLSTITAKKIALWVKFYSGLPGIAETPRWMLLASVIEGSLQSRRLLRKCKEAFPEYSTDVPERTQQYLEYIPVVWTICSNKNGIFCSSKILFDMMIMSFLTYKVDEFMETVATIGSSGLQDLKQTISKAISCIELTEATQNNSLSPTDNVHNTLVHFVTYVMGLPTVINATGYDKGQLQQKLHIFLDSHVDQLIQDELFFSENGGGIGRNNRSIANLHHWVHGAASSSTSCAHVFNLLLCSYSGDGDVFETAEQEYLAESLSNHLAAMCRIDNDLGSMARDKEDGTLNAAEFPKVTTGLGAKTQLLNLACWERKQVAAALGALLEVLVSARQQRVGELLRMFSDVCDVYGQIYHRHDLCSINPSSQ</sequence>
<comment type="similarity">
    <text evidence="1">Belongs to the terpene synthase family.</text>
</comment>
<dbReference type="EMBL" id="KZ805452">
    <property type="protein sequence ID" value="PVH96872.1"/>
    <property type="molecule type" value="Genomic_DNA"/>
</dbReference>
<dbReference type="STRING" id="97972.A0A2V1DFJ6"/>
<dbReference type="Gene3D" id="1.50.10.20">
    <property type="match status" value="1"/>
</dbReference>
<dbReference type="OrthoDB" id="2343925at2759"/>
<dbReference type="AlphaFoldDB" id="A0A2V1DFJ6"/>
<reference evidence="2 3" key="1">
    <citation type="journal article" date="2018" name="Sci. Rep.">
        <title>Comparative genomics provides insights into the lifestyle and reveals functional heterogeneity of dark septate endophytic fungi.</title>
        <authorList>
            <person name="Knapp D.G."/>
            <person name="Nemeth J.B."/>
            <person name="Barry K."/>
            <person name="Hainaut M."/>
            <person name="Henrissat B."/>
            <person name="Johnson J."/>
            <person name="Kuo A."/>
            <person name="Lim J.H.P."/>
            <person name="Lipzen A."/>
            <person name="Nolan M."/>
            <person name="Ohm R.A."/>
            <person name="Tamas L."/>
            <person name="Grigoriev I.V."/>
            <person name="Spatafora J.W."/>
            <person name="Nagy L.G."/>
            <person name="Kovacs G.M."/>
        </authorList>
    </citation>
    <scope>NUCLEOTIDE SEQUENCE [LARGE SCALE GENOMIC DNA]</scope>
    <source>
        <strain evidence="2 3">DSE2036</strain>
    </source>
</reference>
<dbReference type="GO" id="GO:0016102">
    <property type="term" value="P:diterpenoid biosynthetic process"/>
    <property type="evidence" value="ECO:0007669"/>
    <property type="project" value="TreeGrafter"/>
</dbReference>
<dbReference type="SUPFAM" id="SSF48239">
    <property type="entry name" value="Terpenoid cyclases/Protein prenyltransferases"/>
    <property type="match status" value="1"/>
</dbReference>
<dbReference type="PANTHER" id="PTHR31739:SF25">
    <property type="entry name" value="(E,E)-GERANYLLINALOOL SYNTHASE"/>
    <property type="match status" value="1"/>
</dbReference>
<organism evidence="2 3">
    <name type="scientific">Periconia macrospinosa</name>
    <dbReference type="NCBI Taxonomy" id="97972"/>
    <lineage>
        <taxon>Eukaryota</taxon>
        <taxon>Fungi</taxon>
        <taxon>Dikarya</taxon>
        <taxon>Ascomycota</taxon>
        <taxon>Pezizomycotina</taxon>
        <taxon>Dothideomycetes</taxon>
        <taxon>Pleosporomycetidae</taxon>
        <taxon>Pleosporales</taxon>
        <taxon>Massarineae</taxon>
        <taxon>Periconiaceae</taxon>
        <taxon>Periconia</taxon>
    </lineage>
</organism>
<name>A0A2V1DFJ6_9PLEO</name>
<dbReference type="GO" id="GO:0000287">
    <property type="term" value="F:magnesium ion binding"/>
    <property type="evidence" value="ECO:0007669"/>
    <property type="project" value="TreeGrafter"/>
</dbReference>